<evidence type="ECO:0008006" key="3">
    <source>
        <dbReference type="Google" id="ProtNLM"/>
    </source>
</evidence>
<dbReference type="EMBL" id="LR797316">
    <property type="protein sequence ID" value="CAB4203019.1"/>
    <property type="molecule type" value="Genomic_DNA"/>
</dbReference>
<organism evidence="2">
    <name type="scientific">uncultured Caudovirales phage</name>
    <dbReference type="NCBI Taxonomy" id="2100421"/>
    <lineage>
        <taxon>Viruses</taxon>
        <taxon>Duplodnaviria</taxon>
        <taxon>Heunggongvirae</taxon>
        <taxon>Uroviricota</taxon>
        <taxon>Caudoviricetes</taxon>
        <taxon>Peduoviridae</taxon>
        <taxon>Maltschvirus</taxon>
        <taxon>Maltschvirus maltsch</taxon>
    </lineage>
</organism>
<feature type="region of interest" description="Disordered" evidence="1">
    <location>
        <begin position="81"/>
        <end position="101"/>
    </location>
</feature>
<proteinExistence type="predicted"/>
<sequence>MADTKVSALTAATSVSSEDLFYLVDDPAGTPTSKKVPSSIVEASFALSNLSGTLSIAKGGTGQTTANTALNALLPSQASNSGKVLQTDGTNTSWETGGAGGGYATVQEEGSSVTARTILNFVGAGLTATDDGSSKTLISVDATLNALAAYNTNGLLTQTGADTFTGRTITGTANEITVTNGDGVSGAPTLSIPATIDLGGKTSLEIPNSAAPTVDADGEIAVDTTVADFSHGIVKYFSGEELGVVAMPIAQFTTPTNGRVVAYNSTNDEFELVAASGGTTMLLGYKTADQGTTSATGVDVTSLVFAIGASEVWSAEFTLGMTVSGAAGAKFSVTTPSGATMSASVRGTNAAPGVITTSGTLTAALLTTTNSACTISVLVQNSTNAGNVQCQIASADGIVTATAKGGQCYFTARKIS</sequence>
<accession>A0A6J5RX35</accession>
<protein>
    <recommendedName>
        <fullName evidence="3">Bacteriophage lambda, Stf, side tail fibre-repeat-2</fullName>
    </recommendedName>
</protein>
<evidence type="ECO:0000313" key="2">
    <source>
        <dbReference type="EMBL" id="CAB4203019.1"/>
    </source>
</evidence>
<gene>
    <name evidence="2" type="ORF">UFOVP1365_11</name>
</gene>
<name>A0A6J5RX35_9CAUD</name>
<evidence type="ECO:0000256" key="1">
    <source>
        <dbReference type="SAM" id="MobiDB-lite"/>
    </source>
</evidence>
<feature type="compositionally biased region" description="Polar residues" evidence="1">
    <location>
        <begin position="81"/>
        <end position="95"/>
    </location>
</feature>
<reference evidence="2" key="1">
    <citation type="submission" date="2020-05" db="EMBL/GenBank/DDBJ databases">
        <authorList>
            <person name="Chiriac C."/>
            <person name="Salcher M."/>
            <person name="Ghai R."/>
            <person name="Kavagutti S V."/>
        </authorList>
    </citation>
    <scope>NUCLEOTIDE SEQUENCE</scope>
</reference>